<evidence type="ECO:0000313" key="1">
    <source>
        <dbReference type="EMBL" id="MBB6048431.1"/>
    </source>
</evidence>
<gene>
    <name evidence="1" type="ORF">HNQ39_000193</name>
</gene>
<proteinExistence type="predicted"/>
<sequence length="175" mass="19775">MKTRTKLVLAALGFVALVTALALWQAMPRDIDQVARRISFTDADRSGILRYGVSDYPYKARVPVVPGRAGAKVEAWRSHSYGVGWRTFVVLRVKNYDLPDPDTWSALLGDAWKKEHREFWLLSTTGEKPRCVATAPASKDPAWSILSWSPERDWVYLLKSASYHSHEVYALPLGK</sequence>
<evidence type="ECO:0000313" key="2">
    <source>
        <dbReference type="Proteomes" id="UP000520814"/>
    </source>
</evidence>
<dbReference type="Proteomes" id="UP000520814">
    <property type="component" value="Unassembled WGS sequence"/>
</dbReference>
<name>A0A7W9SKR1_ARMRO</name>
<dbReference type="RefSeq" id="WP_184192018.1">
    <property type="nucleotide sequence ID" value="NZ_JACHGW010000001.1"/>
</dbReference>
<accession>A0A7W9SKR1</accession>
<keyword evidence="2" id="KW-1185">Reference proteome</keyword>
<organism evidence="1 2">
    <name type="scientific">Armatimonas rosea</name>
    <dbReference type="NCBI Taxonomy" id="685828"/>
    <lineage>
        <taxon>Bacteria</taxon>
        <taxon>Bacillati</taxon>
        <taxon>Armatimonadota</taxon>
        <taxon>Armatimonadia</taxon>
        <taxon>Armatimonadales</taxon>
        <taxon>Armatimonadaceae</taxon>
        <taxon>Armatimonas</taxon>
    </lineage>
</organism>
<reference evidence="1 2" key="1">
    <citation type="submission" date="2020-08" db="EMBL/GenBank/DDBJ databases">
        <title>Genomic Encyclopedia of Type Strains, Phase IV (KMG-IV): sequencing the most valuable type-strain genomes for metagenomic binning, comparative biology and taxonomic classification.</title>
        <authorList>
            <person name="Goeker M."/>
        </authorList>
    </citation>
    <scope>NUCLEOTIDE SEQUENCE [LARGE SCALE GENOMIC DNA]</scope>
    <source>
        <strain evidence="1 2">DSM 23562</strain>
    </source>
</reference>
<dbReference type="AlphaFoldDB" id="A0A7W9SKR1"/>
<dbReference type="EMBL" id="JACHGW010000001">
    <property type="protein sequence ID" value="MBB6048431.1"/>
    <property type="molecule type" value="Genomic_DNA"/>
</dbReference>
<protein>
    <submittedName>
        <fullName evidence="1">Uncharacterized protein</fullName>
    </submittedName>
</protein>
<comment type="caution">
    <text evidence="1">The sequence shown here is derived from an EMBL/GenBank/DDBJ whole genome shotgun (WGS) entry which is preliminary data.</text>
</comment>